<dbReference type="Pfam" id="PF00106">
    <property type="entry name" value="adh_short"/>
    <property type="match status" value="1"/>
</dbReference>
<organism evidence="2">
    <name type="scientific">mine drainage metagenome</name>
    <dbReference type="NCBI Taxonomy" id="410659"/>
    <lineage>
        <taxon>unclassified sequences</taxon>
        <taxon>metagenomes</taxon>
        <taxon>ecological metagenomes</taxon>
    </lineage>
</organism>
<dbReference type="AlphaFoldDB" id="E6PR94"/>
<dbReference type="SUPFAM" id="SSF51735">
    <property type="entry name" value="NAD(P)-binding Rossmann-fold domains"/>
    <property type="match status" value="1"/>
</dbReference>
<dbReference type="Gene3D" id="3.40.50.720">
    <property type="entry name" value="NAD(P)-binding Rossmann-like Domain"/>
    <property type="match status" value="1"/>
</dbReference>
<feature type="compositionally biased region" description="Low complexity" evidence="1">
    <location>
        <begin position="96"/>
        <end position="114"/>
    </location>
</feature>
<evidence type="ECO:0000256" key="1">
    <source>
        <dbReference type="SAM" id="MobiDB-lite"/>
    </source>
</evidence>
<evidence type="ECO:0008006" key="3">
    <source>
        <dbReference type="Google" id="ProtNLM"/>
    </source>
</evidence>
<reference evidence="2" key="1">
    <citation type="submission" date="2009-10" db="EMBL/GenBank/DDBJ databases">
        <title>Diversity of trophic interactions inside an arsenic-rich microbial ecosystem.</title>
        <authorList>
            <person name="Bertin P.N."/>
            <person name="Heinrich-Salmeron A."/>
            <person name="Pelletier E."/>
            <person name="Goulhen-Chollet F."/>
            <person name="Arsene-Ploetze F."/>
            <person name="Gallien S."/>
            <person name="Calteau A."/>
            <person name="Vallenet D."/>
            <person name="Casiot C."/>
            <person name="Chane-Woon-Ming B."/>
            <person name="Giloteaux L."/>
            <person name="Barakat M."/>
            <person name="Bonnefoy V."/>
            <person name="Bruneel O."/>
            <person name="Chandler M."/>
            <person name="Cleiss J."/>
            <person name="Duran R."/>
            <person name="Elbaz-Poulichet F."/>
            <person name="Fonknechten N."/>
            <person name="Lauga B."/>
            <person name="Mornico D."/>
            <person name="Ortet P."/>
            <person name="Schaeffer C."/>
            <person name="Siguier P."/>
            <person name="Alexander Thil Smith A."/>
            <person name="Van Dorsselaer A."/>
            <person name="Weissenbach J."/>
            <person name="Medigue C."/>
            <person name="Le Paslier D."/>
        </authorList>
    </citation>
    <scope>NUCLEOTIDE SEQUENCE</scope>
</reference>
<comment type="caution">
    <text evidence="2">The sequence shown here is derived from an EMBL/GenBank/DDBJ whole genome shotgun (WGS) entry which is preliminary data.</text>
</comment>
<dbReference type="EMBL" id="CABM01000043">
    <property type="protein sequence ID" value="CBH97449.1"/>
    <property type="molecule type" value="Genomic_DNA"/>
</dbReference>
<sequence>MTRLALITGGTRGTGAAIARRLQQDGCRAAVTYRGNEVAAKAFRDATAIAADPWDASDFGACFNMMAAVDPKVLKGVVAQIPVGRWAGWPNPPRSPTRWRFSSTSSRASSPAPR</sequence>
<protein>
    <recommendedName>
        <fullName evidence="3">Short-chain dehydrogenase/reductase SDR</fullName>
    </recommendedName>
</protein>
<accession>E6PR94</accession>
<name>E6PR94_9ZZZZ</name>
<feature type="region of interest" description="Disordered" evidence="1">
    <location>
        <begin position="87"/>
        <end position="114"/>
    </location>
</feature>
<dbReference type="InterPro" id="IPR002347">
    <property type="entry name" value="SDR_fam"/>
</dbReference>
<dbReference type="InterPro" id="IPR036291">
    <property type="entry name" value="NAD(P)-bd_dom_sf"/>
</dbReference>
<evidence type="ECO:0000313" key="2">
    <source>
        <dbReference type="EMBL" id="CBH97449.1"/>
    </source>
</evidence>
<gene>
    <name evidence="2" type="ORF">CARN2_2921</name>
</gene>
<proteinExistence type="predicted"/>